<dbReference type="AlphaFoldDB" id="A0A2V5KEQ9"/>
<dbReference type="InterPro" id="IPR050214">
    <property type="entry name" value="Cys_Synth/Cystath_Beta-Synth"/>
</dbReference>
<evidence type="ECO:0000313" key="7">
    <source>
        <dbReference type="Proteomes" id="UP000247476"/>
    </source>
</evidence>
<evidence type="ECO:0000259" key="5">
    <source>
        <dbReference type="Pfam" id="PF00291"/>
    </source>
</evidence>
<keyword evidence="3" id="KW-0808">Transferase</keyword>
<organism evidence="6 7">
    <name type="scientific">Paenibacillus flagellatus</name>
    <dbReference type="NCBI Taxonomy" id="2211139"/>
    <lineage>
        <taxon>Bacteria</taxon>
        <taxon>Bacillati</taxon>
        <taxon>Bacillota</taxon>
        <taxon>Bacilli</taxon>
        <taxon>Bacillales</taxon>
        <taxon>Paenibacillaceae</taxon>
        <taxon>Paenibacillus</taxon>
    </lineage>
</organism>
<evidence type="ECO:0000256" key="1">
    <source>
        <dbReference type="ARBA" id="ARBA00001933"/>
    </source>
</evidence>
<comment type="subunit">
    <text evidence="2">Homodimer.</text>
</comment>
<evidence type="ECO:0000256" key="2">
    <source>
        <dbReference type="ARBA" id="ARBA00011738"/>
    </source>
</evidence>
<comment type="cofactor">
    <cofactor evidence="1">
        <name>pyridoxal 5'-phosphate</name>
        <dbReference type="ChEBI" id="CHEBI:597326"/>
    </cofactor>
</comment>
<dbReference type="InterPro" id="IPR036052">
    <property type="entry name" value="TrpB-like_PALP_sf"/>
</dbReference>
<dbReference type="GO" id="GO:0016740">
    <property type="term" value="F:transferase activity"/>
    <property type="evidence" value="ECO:0007669"/>
    <property type="project" value="UniProtKB-KW"/>
</dbReference>
<dbReference type="OrthoDB" id="9808024at2"/>
<feature type="domain" description="Tryptophan synthase beta chain-like PALP" evidence="5">
    <location>
        <begin position="8"/>
        <end position="295"/>
    </location>
</feature>
<protein>
    <submittedName>
        <fullName evidence="6">2,3-diaminopropionate biosynthesis protein SbnA</fullName>
    </submittedName>
</protein>
<dbReference type="Pfam" id="PF00291">
    <property type="entry name" value="PALP"/>
    <property type="match status" value="1"/>
</dbReference>
<evidence type="ECO:0000313" key="6">
    <source>
        <dbReference type="EMBL" id="PYI52480.1"/>
    </source>
</evidence>
<keyword evidence="4" id="KW-0663">Pyridoxal phosphate</keyword>
<dbReference type="CDD" id="cd01561">
    <property type="entry name" value="CBS_like"/>
    <property type="match status" value="1"/>
</dbReference>
<comment type="caution">
    <text evidence="6">The sequence shown here is derived from an EMBL/GenBank/DDBJ whole genome shotgun (WGS) entry which is preliminary data.</text>
</comment>
<evidence type="ECO:0000256" key="3">
    <source>
        <dbReference type="ARBA" id="ARBA00022679"/>
    </source>
</evidence>
<proteinExistence type="predicted"/>
<dbReference type="RefSeq" id="WP_110841849.1">
    <property type="nucleotide sequence ID" value="NZ_QJVJ01000009.1"/>
</dbReference>
<sequence>MNLESGIAEAIGGTPLVWLKRLFGEAPFRVYGKLEWMNPGGSSKDRPALFMLREAIRRGDIESDTVVIESSSGNLAISLAQLCRYAGLRFICVVDPRTTEQHKRIIRSFHGEIDMVETPDPETGEFLPARIRRVRELLLQLPKAYWTNQYGNPDNSRAHAETTMKEIGDRLGEIDYLFCGVSSCGTIRGCMEYIRSRRWSTKIVAVDAAGSVIFGAAKGPRKFPGLGAGVTPALYRPDVADHVVHVSDWDCVRGCRDLVRYESILAGASSGGVVAAVRAMAGLLPAGAVCAAIMPDRGERYLDTVYDDDWVRRELGSDPNAGNGG</sequence>
<dbReference type="Gene3D" id="3.40.50.1100">
    <property type="match status" value="2"/>
</dbReference>
<evidence type="ECO:0000256" key="4">
    <source>
        <dbReference type="ARBA" id="ARBA00022898"/>
    </source>
</evidence>
<dbReference type="SUPFAM" id="SSF53686">
    <property type="entry name" value="Tryptophan synthase beta subunit-like PLP-dependent enzymes"/>
    <property type="match status" value="1"/>
</dbReference>
<reference evidence="6 7" key="1">
    <citation type="submission" date="2018-05" db="EMBL/GenBank/DDBJ databases">
        <title>Paenibacillus flagellatus sp. nov., isolated from selenium mineral soil.</title>
        <authorList>
            <person name="Dai X."/>
        </authorList>
    </citation>
    <scope>NUCLEOTIDE SEQUENCE [LARGE SCALE GENOMIC DNA]</scope>
    <source>
        <strain evidence="6 7">DXL2</strain>
    </source>
</reference>
<accession>A0A2V5KEQ9</accession>
<dbReference type="InterPro" id="IPR023927">
    <property type="entry name" value="SbnA"/>
</dbReference>
<dbReference type="NCBIfam" id="TIGR03945">
    <property type="entry name" value="PLP_SbnA_fam"/>
    <property type="match status" value="1"/>
</dbReference>
<dbReference type="GO" id="GO:1901605">
    <property type="term" value="P:alpha-amino acid metabolic process"/>
    <property type="evidence" value="ECO:0007669"/>
    <property type="project" value="UniProtKB-ARBA"/>
</dbReference>
<dbReference type="EMBL" id="QJVJ01000009">
    <property type="protein sequence ID" value="PYI52480.1"/>
    <property type="molecule type" value="Genomic_DNA"/>
</dbReference>
<dbReference type="Proteomes" id="UP000247476">
    <property type="component" value="Unassembled WGS sequence"/>
</dbReference>
<gene>
    <name evidence="6" type="ORF">DLM86_20075</name>
</gene>
<keyword evidence="7" id="KW-1185">Reference proteome</keyword>
<dbReference type="PANTHER" id="PTHR10314">
    <property type="entry name" value="CYSTATHIONINE BETA-SYNTHASE"/>
    <property type="match status" value="1"/>
</dbReference>
<name>A0A2V5KEQ9_9BACL</name>
<dbReference type="InterPro" id="IPR001926">
    <property type="entry name" value="TrpB-like_PALP"/>
</dbReference>